<gene>
    <name evidence="1" type="ORF">QJS04_geneDACA024840</name>
</gene>
<name>A0AAV9A0M7_ACOGR</name>
<proteinExistence type="predicted"/>
<dbReference type="AlphaFoldDB" id="A0AAV9A0M7"/>
<evidence type="ECO:0000313" key="2">
    <source>
        <dbReference type="Proteomes" id="UP001179952"/>
    </source>
</evidence>
<reference evidence="1" key="2">
    <citation type="submission" date="2023-06" db="EMBL/GenBank/DDBJ databases">
        <authorList>
            <person name="Ma L."/>
            <person name="Liu K.-W."/>
            <person name="Li Z."/>
            <person name="Hsiao Y.-Y."/>
            <person name="Qi Y."/>
            <person name="Fu T."/>
            <person name="Tang G."/>
            <person name="Zhang D."/>
            <person name="Sun W.-H."/>
            <person name="Liu D.-K."/>
            <person name="Li Y."/>
            <person name="Chen G.-Z."/>
            <person name="Liu X.-D."/>
            <person name="Liao X.-Y."/>
            <person name="Jiang Y.-T."/>
            <person name="Yu X."/>
            <person name="Hao Y."/>
            <person name="Huang J."/>
            <person name="Zhao X.-W."/>
            <person name="Ke S."/>
            <person name="Chen Y.-Y."/>
            <person name="Wu W.-L."/>
            <person name="Hsu J.-L."/>
            <person name="Lin Y.-F."/>
            <person name="Huang M.-D."/>
            <person name="Li C.-Y."/>
            <person name="Huang L."/>
            <person name="Wang Z.-W."/>
            <person name="Zhao X."/>
            <person name="Zhong W.-Y."/>
            <person name="Peng D.-H."/>
            <person name="Ahmad S."/>
            <person name="Lan S."/>
            <person name="Zhang J.-S."/>
            <person name="Tsai W.-C."/>
            <person name="Van De Peer Y."/>
            <person name="Liu Z.-J."/>
        </authorList>
    </citation>
    <scope>NUCLEOTIDE SEQUENCE</scope>
    <source>
        <strain evidence="1">SCP</strain>
        <tissue evidence="1">Leaves</tissue>
    </source>
</reference>
<protein>
    <submittedName>
        <fullName evidence="1">Uncharacterized protein</fullName>
    </submittedName>
</protein>
<reference evidence="1" key="1">
    <citation type="journal article" date="2023" name="Nat. Commun.">
        <title>Diploid and tetraploid genomes of Acorus and the evolution of monocots.</title>
        <authorList>
            <person name="Ma L."/>
            <person name="Liu K.W."/>
            <person name="Li Z."/>
            <person name="Hsiao Y.Y."/>
            <person name="Qi Y."/>
            <person name="Fu T."/>
            <person name="Tang G.D."/>
            <person name="Zhang D."/>
            <person name="Sun W.H."/>
            <person name="Liu D.K."/>
            <person name="Li Y."/>
            <person name="Chen G.Z."/>
            <person name="Liu X.D."/>
            <person name="Liao X.Y."/>
            <person name="Jiang Y.T."/>
            <person name="Yu X."/>
            <person name="Hao Y."/>
            <person name="Huang J."/>
            <person name="Zhao X.W."/>
            <person name="Ke S."/>
            <person name="Chen Y.Y."/>
            <person name="Wu W.L."/>
            <person name="Hsu J.L."/>
            <person name="Lin Y.F."/>
            <person name="Huang M.D."/>
            <person name="Li C.Y."/>
            <person name="Huang L."/>
            <person name="Wang Z.W."/>
            <person name="Zhao X."/>
            <person name="Zhong W.Y."/>
            <person name="Peng D.H."/>
            <person name="Ahmad S."/>
            <person name="Lan S."/>
            <person name="Zhang J.S."/>
            <person name="Tsai W.C."/>
            <person name="Van de Peer Y."/>
            <person name="Liu Z.J."/>
        </authorList>
    </citation>
    <scope>NUCLEOTIDE SEQUENCE</scope>
    <source>
        <strain evidence="1">SCP</strain>
    </source>
</reference>
<evidence type="ECO:0000313" key="1">
    <source>
        <dbReference type="EMBL" id="KAK1257293.1"/>
    </source>
</evidence>
<keyword evidence="2" id="KW-1185">Reference proteome</keyword>
<organism evidence="1 2">
    <name type="scientific">Acorus gramineus</name>
    <name type="common">Dwarf sweet flag</name>
    <dbReference type="NCBI Taxonomy" id="55184"/>
    <lineage>
        <taxon>Eukaryota</taxon>
        <taxon>Viridiplantae</taxon>
        <taxon>Streptophyta</taxon>
        <taxon>Embryophyta</taxon>
        <taxon>Tracheophyta</taxon>
        <taxon>Spermatophyta</taxon>
        <taxon>Magnoliopsida</taxon>
        <taxon>Liliopsida</taxon>
        <taxon>Acoraceae</taxon>
        <taxon>Acorus</taxon>
    </lineage>
</organism>
<comment type="caution">
    <text evidence="1">The sequence shown here is derived from an EMBL/GenBank/DDBJ whole genome shotgun (WGS) entry which is preliminary data.</text>
</comment>
<dbReference type="EMBL" id="JAUJYN010000050">
    <property type="protein sequence ID" value="KAK1257293.1"/>
    <property type="molecule type" value="Genomic_DNA"/>
</dbReference>
<accession>A0AAV9A0M7</accession>
<dbReference type="Proteomes" id="UP001179952">
    <property type="component" value="Unassembled WGS sequence"/>
</dbReference>
<sequence length="69" mass="8113">MIYPEEDELNKYQGKKRSHRNRNIVLYNLRSIKSNCSARPVDDQMLRSALLDFVLPKSDNEFKENLGTL</sequence>